<accession>A0A0G0GVA0</accession>
<evidence type="ECO:0000256" key="4">
    <source>
        <dbReference type="ARBA" id="ARBA00022692"/>
    </source>
</evidence>
<dbReference type="PANTHER" id="PTHR23517">
    <property type="entry name" value="RESISTANCE PROTEIN MDTM, PUTATIVE-RELATED-RELATED"/>
    <property type="match status" value="1"/>
</dbReference>
<evidence type="ECO:0000256" key="6">
    <source>
        <dbReference type="ARBA" id="ARBA00023136"/>
    </source>
</evidence>
<keyword evidence="3" id="KW-1003">Cell membrane</keyword>
<evidence type="ECO:0000256" key="5">
    <source>
        <dbReference type="ARBA" id="ARBA00022989"/>
    </source>
</evidence>
<dbReference type="GO" id="GO:0005886">
    <property type="term" value="C:plasma membrane"/>
    <property type="evidence" value="ECO:0007669"/>
    <property type="project" value="UniProtKB-SubCell"/>
</dbReference>
<dbReference type="EMBL" id="LBTF01000065">
    <property type="protein sequence ID" value="KKQ34012.1"/>
    <property type="molecule type" value="Genomic_DNA"/>
</dbReference>
<feature type="transmembrane region" description="Helical" evidence="7">
    <location>
        <begin position="86"/>
        <end position="104"/>
    </location>
</feature>
<evidence type="ECO:0000313" key="10">
    <source>
        <dbReference type="Proteomes" id="UP000033876"/>
    </source>
</evidence>
<dbReference type="InterPro" id="IPR050171">
    <property type="entry name" value="MFS_Transporters"/>
</dbReference>
<name>A0A0G0GVA0_9BACT</name>
<evidence type="ECO:0000256" key="2">
    <source>
        <dbReference type="ARBA" id="ARBA00022448"/>
    </source>
</evidence>
<feature type="transmembrane region" description="Helical" evidence="7">
    <location>
        <begin position="110"/>
        <end position="132"/>
    </location>
</feature>
<keyword evidence="2" id="KW-0813">Transport</keyword>
<feature type="transmembrane region" description="Helical" evidence="7">
    <location>
        <begin position="24"/>
        <end position="44"/>
    </location>
</feature>
<evidence type="ECO:0000256" key="7">
    <source>
        <dbReference type="SAM" id="Phobius"/>
    </source>
</evidence>
<feature type="transmembrane region" description="Helical" evidence="7">
    <location>
        <begin position="223"/>
        <end position="241"/>
    </location>
</feature>
<dbReference type="GO" id="GO:0022857">
    <property type="term" value="F:transmembrane transporter activity"/>
    <property type="evidence" value="ECO:0007669"/>
    <property type="project" value="InterPro"/>
</dbReference>
<feature type="transmembrane region" description="Helical" evidence="7">
    <location>
        <begin position="174"/>
        <end position="194"/>
    </location>
</feature>
<keyword evidence="5 7" id="KW-1133">Transmembrane helix</keyword>
<dbReference type="Pfam" id="PF07690">
    <property type="entry name" value="MFS_1"/>
    <property type="match status" value="1"/>
</dbReference>
<reference evidence="9 10" key="1">
    <citation type="journal article" date="2015" name="Nature">
        <title>rRNA introns, odd ribosomes, and small enigmatic genomes across a large radiation of phyla.</title>
        <authorList>
            <person name="Brown C.T."/>
            <person name="Hug L.A."/>
            <person name="Thomas B.C."/>
            <person name="Sharon I."/>
            <person name="Castelle C.J."/>
            <person name="Singh A."/>
            <person name="Wilkins M.J."/>
            <person name="Williams K.H."/>
            <person name="Banfield J.F."/>
        </authorList>
    </citation>
    <scope>NUCLEOTIDE SEQUENCE [LARGE SCALE GENOMIC DNA]</scope>
</reference>
<dbReference type="PROSITE" id="PS50850">
    <property type="entry name" value="MFS"/>
    <property type="match status" value="1"/>
</dbReference>
<feature type="transmembrane region" description="Helical" evidence="7">
    <location>
        <begin position="291"/>
        <end position="310"/>
    </location>
</feature>
<organism evidence="9 10">
    <name type="scientific">Candidatus Nomurabacteria bacterium GW2011_GWB1_37_5</name>
    <dbReference type="NCBI Taxonomy" id="1618742"/>
    <lineage>
        <taxon>Bacteria</taxon>
        <taxon>Candidatus Nomuraibacteriota</taxon>
    </lineage>
</organism>
<proteinExistence type="predicted"/>
<keyword evidence="6 7" id="KW-0472">Membrane</keyword>
<dbReference type="InterPro" id="IPR020846">
    <property type="entry name" value="MFS_dom"/>
</dbReference>
<keyword evidence="9" id="KW-0762">Sugar transport</keyword>
<keyword evidence="4 7" id="KW-0812">Transmembrane</keyword>
<sequence>MDSQRVINLSGWIRNYNFMRKLEHIIPILLFSIIWGAVEFLLPVRFSDAGISIEKISILFFISSFVSIVMDIPSGKLSDRIGRERLIVYSMSLSAIALASLYFFDSFAIFLAASILIGVAYGLNWSPILAFVGDHSDGSNHGRAFGDFFTLTALGEALAPILIAILIIYSSSSFPFLILALISMICLFTFKHLIKDRRVKVFGGKILDGSLSHLNSLKLIKKALIPSIFLMATGFFVAVFWQSVWFTQPLIGFYEKTLLDSALIVAVFSLPMVLCSRFMGRMIDKAGEKKVFFFSAFGTIISFFLFYLSQTLIFKLVFIFTASLGVLGIWLVMDVITVKLFPKNERGEFFGIIETVRDTAYAITPLFIGFTYKILGLNGIFAVNSIIAILLVFLGVYSFGKIRLSANI</sequence>
<feature type="transmembrane region" description="Helical" evidence="7">
    <location>
        <begin position="381"/>
        <end position="400"/>
    </location>
</feature>
<feature type="transmembrane region" description="Helical" evidence="7">
    <location>
        <begin position="316"/>
        <end position="338"/>
    </location>
</feature>
<gene>
    <name evidence="9" type="ORF">US50_C0065G0003</name>
</gene>
<dbReference type="Gene3D" id="1.20.1250.20">
    <property type="entry name" value="MFS general substrate transporter like domains"/>
    <property type="match status" value="2"/>
</dbReference>
<dbReference type="AlphaFoldDB" id="A0A0G0GVA0"/>
<feature type="domain" description="Major facilitator superfamily (MFS) profile" evidence="8">
    <location>
        <begin position="1"/>
        <end position="403"/>
    </location>
</feature>
<comment type="caution">
    <text evidence="9">The sequence shown here is derived from an EMBL/GenBank/DDBJ whole genome shotgun (WGS) entry which is preliminary data.</text>
</comment>
<evidence type="ECO:0000256" key="3">
    <source>
        <dbReference type="ARBA" id="ARBA00022475"/>
    </source>
</evidence>
<evidence type="ECO:0000313" key="9">
    <source>
        <dbReference type="EMBL" id="KKQ34012.1"/>
    </source>
</evidence>
<dbReference type="SUPFAM" id="SSF103473">
    <property type="entry name" value="MFS general substrate transporter"/>
    <property type="match status" value="1"/>
</dbReference>
<feature type="transmembrane region" description="Helical" evidence="7">
    <location>
        <begin position="261"/>
        <end position="279"/>
    </location>
</feature>
<evidence type="ECO:0000259" key="8">
    <source>
        <dbReference type="PROSITE" id="PS50850"/>
    </source>
</evidence>
<comment type="subcellular location">
    <subcellularLocation>
        <location evidence="1">Cell membrane</location>
        <topology evidence="1">Multi-pass membrane protein</topology>
    </subcellularLocation>
</comment>
<dbReference type="Proteomes" id="UP000033876">
    <property type="component" value="Unassembled WGS sequence"/>
</dbReference>
<feature type="transmembrane region" description="Helical" evidence="7">
    <location>
        <begin position="56"/>
        <end position="74"/>
    </location>
</feature>
<dbReference type="InterPro" id="IPR011701">
    <property type="entry name" value="MFS"/>
</dbReference>
<dbReference type="InterPro" id="IPR036259">
    <property type="entry name" value="MFS_trans_sf"/>
</dbReference>
<evidence type="ECO:0000256" key="1">
    <source>
        <dbReference type="ARBA" id="ARBA00004651"/>
    </source>
</evidence>
<protein>
    <submittedName>
        <fullName evidence="9">Sugar transporter superfamily protein YceI</fullName>
    </submittedName>
</protein>
<feature type="transmembrane region" description="Helical" evidence="7">
    <location>
        <begin position="144"/>
        <end position="168"/>
    </location>
</feature>